<name>A0AAP5IFA5_9CYAN</name>
<feature type="region of interest" description="Disordered" evidence="1">
    <location>
        <begin position="53"/>
        <end position="85"/>
    </location>
</feature>
<dbReference type="EMBL" id="JAALHA020000018">
    <property type="protein sequence ID" value="MDR9898543.1"/>
    <property type="molecule type" value="Genomic_DNA"/>
</dbReference>
<keyword evidence="2" id="KW-1133">Transmembrane helix</keyword>
<comment type="caution">
    <text evidence="3">The sequence shown here is derived from an EMBL/GenBank/DDBJ whole genome shotgun (WGS) entry which is preliminary data.</text>
</comment>
<protein>
    <submittedName>
        <fullName evidence="3">Threonine dehydratase</fullName>
    </submittedName>
</protein>
<dbReference type="Proteomes" id="UP000667802">
    <property type="component" value="Unassembled WGS sequence"/>
</dbReference>
<organism evidence="3 4">
    <name type="scientific">Aetokthonos hydrillicola Thurmond2011</name>
    <dbReference type="NCBI Taxonomy" id="2712845"/>
    <lineage>
        <taxon>Bacteria</taxon>
        <taxon>Bacillati</taxon>
        <taxon>Cyanobacteriota</taxon>
        <taxon>Cyanophyceae</taxon>
        <taxon>Nostocales</taxon>
        <taxon>Hapalosiphonaceae</taxon>
        <taxon>Aetokthonos</taxon>
    </lineage>
</organism>
<reference evidence="4" key="1">
    <citation type="journal article" date="2021" name="Science">
        <title>Hunting the eagle killer: A cyanobacterial neurotoxin causes vacuolar myelinopathy.</title>
        <authorList>
            <person name="Breinlinger S."/>
            <person name="Phillips T.J."/>
            <person name="Haram B.N."/>
            <person name="Mares J."/>
            <person name="Martinez Yerena J.A."/>
            <person name="Hrouzek P."/>
            <person name="Sobotka R."/>
            <person name="Henderson W.M."/>
            <person name="Schmieder P."/>
            <person name="Williams S.M."/>
            <person name="Lauderdale J.D."/>
            <person name="Wilde H.D."/>
            <person name="Gerrin W."/>
            <person name="Kust A."/>
            <person name="Washington J.W."/>
            <person name="Wagner C."/>
            <person name="Geier B."/>
            <person name="Liebeke M."/>
            <person name="Enke H."/>
            <person name="Niedermeyer T.H.J."/>
            <person name="Wilde S.B."/>
        </authorList>
    </citation>
    <scope>NUCLEOTIDE SEQUENCE [LARGE SCALE GENOMIC DNA]</scope>
    <source>
        <strain evidence="4">Thurmond2011</strain>
    </source>
</reference>
<evidence type="ECO:0000256" key="1">
    <source>
        <dbReference type="SAM" id="MobiDB-lite"/>
    </source>
</evidence>
<keyword evidence="2" id="KW-0812">Transmembrane</keyword>
<dbReference type="RefSeq" id="WP_208341919.1">
    <property type="nucleotide sequence ID" value="NZ_CAWQFN010000043.1"/>
</dbReference>
<evidence type="ECO:0000313" key="4">
    <source>
        <dbReference type="Proteomes" id="UP000667802"/>
    </source>
</evidence>
<gene>
    <name evidence="3" type="ORF">G7B40_028890</name>
</gene>
<dbReference type="AlphaFoldDB" id="A0AAP5IFA5"/>
<proteinExistence type="predicted"/>
<accession>A0AAP5IFA5</accession>
<evidence type="ECO:0000256" key="2">
    <source>
        <dbReference type="SAM" id="Phobius"/>
    </source>
</evidence>
<sequence length="97" mass="11125">MFRLNQTLRNLFIRIEAFFSVLFKNVFGLFAGFFGLLGRLSGFSKSEYFLESNEPKSTKSSQTQESTASNGSTTTRRRPNSRTDDYFLNMAKEVKKS</sequence>
<keyword evidence="4" id="KW-1185">Reference proteome</keyword>
<feature type="transmembrane region" description="Helical" evidence="2">
    <location>
        <begin position="12"/>
        <end position="37"/>
    </location>
</feature>
<feature type="compositionally biased region" description="Low complexity" evidence="1">
    <location>
        <begin position="58"/>
        <end position="74"/>
    </location>
</feature>
<evidence type="ECO:0000313" key="3">
    <source>
        <dbReference type="EMBL" id="MDR9898543.1"/>
    </source>
</evidence>
<keyword evidence="2" id="KW-0472">Membrane</keyword>